<sequence length="470" mass="52001">MIKRTIHQIVEMLDGAFFSNLDQHVEIQGVSIDSRTVQSKNLFIPIKGEHFNGHEFVQKAIDLGATATLWMEGEPCPPTEIPVIYVKDTLVAIQTLAREYRKQLQTKVIGITGSNGKTSTKDILASLLETQFKTQKTFGNLNNHLGVPLTILQLEPETEMAVIEMGMSGLGEIELLSSIALPDVAIITNIGEAHLDQLKTRERIAQAKLEILSGLRHNGTFIYDGDEPLLQEAVQIQNLGDRAVTVGLKSSNSYYPFFISIEREGISFSLPVQRPIFYLPMLGKYQVLNALSAIAVCHYYGISNEQIRNGFLQAKITGGRNELIKTPKYTILNDSYKSNPSSLCVSLETLSTLDYKKKIVVLGDMNGLGSDEVSLHEKVGEQLDPKHIDYVFTVGKLAEHIAKVAKGRFPEGRVTSYQSAEQGELIDQLKVIAETDSIILIKGSRENKLDIVVEELKDSSASTREAVEVS</sequence>
<dbReference type="SUPFAM" id="SSF63418">
    <property type="entry name" value="MurE/MurF N-terminal domain"/>
    <property type="match status" value="1"/>
</dbReference>
<keyword evidence="5 10" id="KW-0067">ATP-binding</keyword>
<keyword evidence="3 10" id="KW-0132">Cell division</keyword>
<comment type="similarity">
    <text evidence="10">Belongs to the MurCDEF family. MurF subfamily.</text>
</comment>
<evidence type="ECO:0000259" key="13">
    <source>
        <dbReference type="Pfam" id="PF02875"/>
    </source>
</evidence>
<comment type="pathway">
    <text evidence="10 11">Cell wall biogenesis; peptidoglycan biosynthesis.</text>
</comment>
<evidence type="ECO:0000256" key="7">
    <source>
        <dbReference type="ARBA" id="ARBA00022984"/>
    </source>
</evidence>
<dbReference type="InterPro" id="IPR035911">
    <property type="entry name" value="MurE/MurF_N"/>
</dbReference>
<feature type="domain" description="Mur ligase central" evidence="14">
    <location>
        <begin position="111"/>
        <end position="297"/>
    </location>
</feature>
<comment type="subcellular location">
    <subcellularLocation>
        <location evidence="10 11">Cytoplasm</location>
    </subcellularLocation>
</comment>
<evidence type="ECO:0000256" key="6">
    <source>
        <dbReference type="ARBA" id="ARBA00022960"/>
    </source>
</evidence>
<name>A0A4R2S309_9BACL</name>
<dbReference type="Pfam" id="PF01225">
    <property type="entry name" value="Mur_ligase"/>
    <property type="match status" value="1"/>
</dbReference>
<evidence type="ECO:0000256" key="1">
    <source>
        <dbReference type="ARBA" id="ARBA00022490"/>
    </source>
</evidence>
<dbReference type="RefSeq" id="WP_131848108.1">
    <property type="nucleotide sequence ID" value="NZ_SLXV01000006.1"/>
</dbReference>
<dbReference type="InterPro" id="IPR013221">
    <property type="entry name" value="Mur_ligase_cen"/>
</dbReference>
<feature type="binding site" evidence="10">
    <location>
        <begin position="113"/>
        <end position="119"/>
    </location>
    <ligand>
        <name>ATP</name>
        <dbReference type="ChEBI" id="CHEBI:30616"/>
    </ligand>
</feature>
<dbReference type="GO" id="GO:0005524">
    <property type="term" value="F:ATP binding"/>
    <property type="evidence" value="ECO:0007669"/>
    <property type="project" value="UniProtKB-UniRule"/>
</dbReference>
<dbReference type="GO" id="GO:0051301">
    <property type="term" value="P:cell division"/>
    <property type="evidence" value="ECO:0007669"/>
    <property type="project" value="UniProtKB-KW"/>
</dbReference>
<dbReference type="UniPathway" id="UPA00219"/>
<dbReference type="GO" id="GO:0008766">
    <property type="term" value="F:UDP-N-acetylmuramoylalanyl-D-glutamyl-2,6-diaminopimelate-D-alanyl-D-alanine ligase activity"/>
    <property type="evidence" value="ECO:0007669"/>
    <property type="project" value="RHEA"/>
</dbReference>
<dbReference type="Gene3D" id="3.40.1190.10">
    <property type="entry name" value="Mur-like, catalytic domain"/>
    <property type="match status" value="1"/>
</dbReference>
<dbReference type="InterPro" id="IPR036565">
    <property type="entry name" value="Mur-like_cat_sf"/>
</dbReference>
<dbReference type="InterPro" id="IPR004101">
    <property type="entry name" value="Mur_ligase_C"/>
</dbReference>
<evidence type="ECO:0000259" key="14">
    <source>
        <dbReference type="Pfam" id="PF08245"/>
    </source>
</evidence>
<comment type="catalytic activity">
    <reaction evidence="10 11">
        <text>D-alanyl-D-alanine + UDP-N-acetyl-alpha-D-muramoyl-L-alanyl-gamma-D-glutamyl-meso-2,6-diaminopimelate + ATP = UDP-N-acetyl-alpha-D-muramoyl-L-alanyl-gamma-D-glutamyl-meso-2,6-diaminopimeloyl-D-alanyl-D-alanine + ADP + phosphate + H(+)</text>
        <dbReference type="Rhea" id="RHEA:28374"/>
        <dbReference type="ChEBI" id="CHEBI:15378"/>
        <dbReference type="ChEBI" id="CHEBI:30616"/>
        <dbReference type="ChEBI" id="CHEBI:43474"/>
        <dbReference type="ChEBI" id="CHEBI:57822"/>
        <dbReference type="ChEBI" id="CHEBI:61386"/>
        <dbReference type="ChEBI" id="CHEBI:83905"/>
        <dbReference type="ChEBI" id="CHEBI:456216"/>
        <dbReference type="EC" id="6.3.2.10"/>
    </reaction>
</comment>
<dbReference type="EMBL" id="SLXV01000006">
    <property type="protein sequence ID" value="TCP69774.1"/>
    <property type="molecule type" value="Genomic_DNA"/>
</dbReference>
<evidence type="ECO:0000256" key="2">
    <source>
        <dbReference type="ARBA" id="ARBA00022598"/>
    </source>
</evidence>
<keyword evidence="8 10" id="KW-0131">Cell cycle</keyword>
<dbReference type="Pfam" id="PF08245">
    <property type="entry name" value="Mur_ligase_M"/>
    <property type="match status" value="1"/>
</dbReference>
<accession>A0A4R2S309</accession>
<reference evidence="15 16" key="1">
    <citation type="submission" date="2019-03" db="EMBL/GenBank/DDBJ databases">
        <title>Genomic Encyclopedia of Type Strains, Phase IV (KMG-IV): sequencing the most valuable type-strain genomes for metagenomic binning, comparative biology and taxonomic classification.</title>
        <authorList>
            <person name="Goeker M."/>
        </authorList>
    </citation>
    <scope>NUCLEOTIDE SEQUENCE [LARGE SCALE GENOMIC DNA]</scope>
    <source>
        <strain evidence="15 16">DSM 46831</strain>
    </source>
</reference>
<comment type="function">
    <text evidence="10 11">Involved in cell wall formation. Catalyzes the final step in the synthesis of UDP-N-acetylmuramoyl-pentapeptide, the precursor of murein.</text>
</comment>
<keyword evidence="1 10" id="KW-0963">Cytoplasm</keyword>
<keyword evidence="7 10" id="KW-0573">Peptidoglycan synthesis</keyword>
<dbReference type="GO" id="GO:0005737">
    <property type="term" value="C:cytoplasm"/>
    <property type="evidence" value="ECO:0007669"/>
    <property type="project" value="UniProtKB-SubCell"/>
</dbReference>
<dbReference type="GO" id="GO:0071555">
    <property type="term" value="P:cell wall organization"/>
    <property type="evidence" value="ECO:0007669"/>
    <property type="project" value="UniProtKB-KW"/>
</dbReference>
<dbReference type="Gene3D" id="3.90.190.20">
    <property type="entry name" value="Mur ligase, C-terminal domain"/>
    <property type="match status" value="1"/>
</dbReference>
<dbReference type="NCBIfam" id="TIGR01143">
    <property type="entry name" value="murF"/>
    <property type="match status" value="1"/>
</dbReference>
<dbReference type="GO" id="GO:0047480">
    <property type="term" value="F:UDP-N-acetylmuramoyl-tripeptide-D-alanyl-D-alanine ligase activity"/>
    <property type="evidence" value="ECO:0007669"/>
    <property type="project" value="UniProtKB-UniRule"/>
</dbReference>
<dbReference type="HAMAP" id="MF_02019">
    <property type="entry name" value="MurF"/>
    <property type="match status" value="1"/>
</dbReference>
<feature type="domain" description="Mur ligase C-terminal" evidence="13">
    <location>
        <begin position="319"/>
        <end position="445"/>
    </location>
</feature>
<dbReference type="EC" id="6.3.2.10" evidence="10 11"/>
<organism evidence="15 16">
    <name type="scientific">Baia soyae</name>
    <dbReference type="NCBI Taxonomy" id="1544746"/>
    <lineage>
        <taxon>Bacteria</taxon>
        <taxon>Bacillati</taxon>
        <taxon>Bacillota</taxon>
        <taxon>Bacilli</taxon>
        <taxon>Bacillales</taxon>
        <taxon>Thermoactinomycetaceae</taxon>
        <taxon>Baia</taxon>
    </lineage>
</organism>
<dbReference type="InterPro" id="IPR036615">
    <property type="entry name" value="Mur_ligase_C_dom_sf"/>
</dbReference>
<dbReference type="OrthoDB" id="9801978at2"/>
<keyword evidence="9 10" id="KW-0961">Cell wall biogenesis/degradation</keyword>
<dbReference type="InterPro" id="IPR005863">
    <property type="entry name" value="UDP-N-AcMur_synth"/>
</dbReference>
<evidence type="ECO:0000313" key="16">
    <source>
        <dbReference type="Proteomes" id="UP000294746"/>
    </source>
</evidence>
<evidence type="ECO:0000256" key="4">
    <source>
        <dbReference type="ARBA" id="ARBA00022741"/>
    </source>
</evidence>
<evidence type="ECO:0000259" key="12">
    <source>
        <dbReference type="Pfam" id="PF01225"/>
    </source>
</evidence>
<dbReference type="Proteomes" id="UP000294746">
    <property type="component" value="Unassembled WGS sequence"/>
</dbReference>
<feature type="domain" description="Mur ligase N-terminal catalytic" evidence="12">
    <location>
        <begin position="26"/>
        <end position="100"/>
    </location>
</feature>
<dbReference type="InterPro" id="IPR000713">
    <property type="entry name" value="Mur_ligase_N"/>
</dbReference>
<gene>
    <name evidence="10" type="primary">murF</name>
    <name evidence="15" type="ORF">EDD57_10690</name>
</gene>
<dbReference type="SUPFAM" id="SSF53244">
    <property type="entry name" value="MurD-like peptide ligases, peptide-binding domain"/>
    <property type="match status" value="1"/>
</dbReference>
<proteinExistence type="inferred from homology"/>
<keyword evidence="2 10" id="KW-0436">Ligase</keyword>
<dbReference type="InterPro" id="IPR051046">
    <property type="entry name" value="MurCDEF_CellWall_CoF430Synth"/>
</dbReference>
<dbReference type="Gene3D" id="3.40.1390.10">
    <property type="entry name" value="MurE/MurF, N-terminal domain"/>
    <property type="match status" value="1"/>
</dbReference>
<comment type="caution">
    <text evidence="15">The sequence shown here is derived from an EMBL/GenBank/DDBJ whole genome shotgun (WGS) entry which is preliminary data.</text>
</comment>
<evidence type="ECO:0000256" key="3">
    <source>
        <dbReference type="ARBA" id="ARBA00022618"/>
    </source>
</evidence>
<keyword evidence="16" id="KW-1185">Reference proteome</keyword>
<evidence type="ECO:0000256" key="5">
    <source>
        <dbReference type="ARBA" id="ARBA00022840"/>
    </source>
</evidence>
<dbReference type="SUPFAM" id="SSF53623">
    <property type="entry name" value="MurD-like peptide ligases, catalytic domain"/>
    <property type="match status" value="1"/>
</dbReference>
<evidence type="ECO:0000256" key="10">
    <source>
        <dbReference type="HAMAP-Rule" id="MF_02019"/>
    </source>
</evidence>
<evidence type="ECO:0000256" key="8">
    <source>
        <dbReference type="ARBA" id="ARBA00023306"/>
    </source>
</evidence>
<keyword evidence="6 10" id="KW-0133">Cell shape</keyword>
<evidence type="ECO:0000256" key="9">
    <source>
        <dbReference type="ARBA" id="ARBA00023316"/>
    </source>
</evidence>
<dbReference type="GO" id="GO:0009252">
    <property type="term" value="P:peptidoglycan biosynthetic process"/>
    <property type="evidence" value="ECO:0007669"/>
    <property type="project" value="UniProtKB-UniRule"/>
</dbReference>
<dbReference type="AlphaFoldDB" id="A0A4R2S309"/>
<dbReference type="GO" id="GO:0008360">
    <property type="term" value="P:regulation of cell shape"/>
    <property type="evidence" value="ECO:0007669"/>
    <property type="project" value="UniProtKB-KW"/>
</dbReference>
<dbReference type="Pfam" id="PF02875">
    <property type="entry name" value="Mur_ligase_C"/>
    <property type="match status" value="1"/>
</dbReference>
<evidence type="ECO:0000313" key="15">
    <source>
        <dbReference type="EMBL" id="TCP69774.1"/>
    </source>
</evidence>
<keyword evidence="4 10" id="KW-0547">Nucleotide-binding</keyword>
<dbReference type="PANTHER" id="PTHR43024:SF1">
    <property type="entry name" value="UDP-N-ACETYLMURAMOYL-TRIPEPTIDE--D-ALANYL-D-ALANINE LIGASE"/>
    <property type="match status" value="1"/>
</dbReference>
<evidence type="ECO:0000256" key="11">
    <source>
        <dbReference type="RuleBase" id="RU004136"/>
    </source>
</evidence>
<dbReference type="PANTHER" id="PTHR43024">
    <property type="entry name" value="UDP-N-ACETYLMURAMOYL-TRIPEPTIDE--D-ALANYL-D-ALANINE LIGASE"/>
    <property type="match status" value="1"/>
</dbReference>
<protein>
    <recommendedName>
        <fullName evidence="10 11">UDP-N-acetylmuramoyl-tripeptide--D-alanyl-D-alanine ligase</fullName>
        <ecNumber evidence="10 11">6.3.2.10</ecNumber>
    </recommendedName>
    <alternativeName>
        <fullName evidence="10">D-alanyl-D-alanine-adding enzyme</fullName>
    </alternativeName>
</protein>